<comment type="caution">
    <text evidence="2">The sequence shown here is derived from an EMBL/GenBank/DDBJ whole genome shotgun (WGS) entry which is preliminary data.</text>
</comment>
<organism evidence="2 3">
    <name type="scientific">Lactococcus lactis</name>
    <dbReference type="NCBI Taxonomy" id="1358"/>
    <lineage>
        <taxon>Bacteria</taxon>
        <taxon>Bacillati</taxon>
        <taxon>Bacillota</taxon>
        <taxon>Bacilli</taxon>
        <taxon>Lactobacillales</taxon>
        <taxon>Streptococcaceae</taxon>
        <taxon>Lactococcus</taxon>
    </lineage>
</organism>
<accession>A0A9X4NHJ7</accession>
<feature type="chain" id="PRO_5040765077" evidence="1">
    <location>
        <begin position="28"/>
        <end position="222"/>
    </location>
</feature>
<feature type="signal peptide" evidence="1">
    <location>
        <begin position="1"/>
        <end position="27"/>
    </location>
</feature>
<gene>
    <name evidence="2" type="ORF">OGZ51_06890</name>
</gene>
<dbReference type="AlphaFoldDB" id="A0A9X4NHJ7"/>
<dbReference type="RefSeq" id="WP_278228917.1">
    <property type="nucleotide sequence ID" value="NZ_JAOWLY010000005.1"/>
</dbReference>
<dbReference type="Proteomes" id="UP001152614">
    <property type="component" value="Unassembled WGS sequence"/>
</dbReference>
<sequence>MFKKMLLTLTVLLGCVGLVGFSQEAFAGTISIQNVHSFGGTISASLNTYGDGHSGYYDIPYSKSESWSRSDNRGFIMSIKDNGTLRTYYSRPSVDYYYDGKMYKTEDPSGQHLPLTILKTTTDFTPTGSSQIKINDYAGTDVQVGVSTWDGGQSGYYSLSHGDTEKWSRDFDARGYLLYIKFSGNSKTYVYYVPNSNKEIGVYGLNNLVIDGNQPLQEVYAF</sequence>
<name>A0A9X4NHJ7_9LACT</name>
<evidence type="ECO:0000313" key="3">
    <source>
        <dbReference type="Proteomes" id="UP001152614"/>
    </source>
</evidence>
<dbReference type="PROSITE" id="PS51257">
    <property type="entry name" value="PROKAR_LIPOPROTEIN"/>
    <property type="match status" value="1"/>
</dbReference>
<evidence type="ECO:0000256" key="1">
    <source>
        <dbReference type="SAM" id="SignalP"/>
    </source>
</evidence>
<dbReference type="EMBL" id="JAOWLY010000005">
    <property type="protein sequence ID" value="MDG4983867.1"/>
    <property type="molecule type" value="Genomic_DNA"/>
</dbReference>
<keyword evidence="1" id="KW-0732">Signal</keyword>
<reference evidence="2" key="2">
    <citation type="journal article" date="2023" name="Food Microbiol.">
        <title>Evaluation of the fermentation potential of lactic acid bacteria isolated from herbs, fruits and vegetables as starter cultures in nut-based milk alternatives.</title>
        <authorList>
            <person name="Huang W."/>
            <person name="Dong A."/>
            <person name="Pham H.T."/>
            <person name="Zhou C."/>
            <person name="Huo Z."/>
            <person name="Watjen A.P."/>
            <person name="Prakash S."/>
            <person name="Bang-Berthelsen C.H."/>
            <person name="Turner M.S."/>
        </authorList>
    </citation>
    <scope>NUCLEOTIDE SEQUENCE</scope>
    <source>
        <strain evidence="2">3</strain>
    </source>
</reference>
<evidence type="ECO:0000313" key="2">
    <source>
        <dbReference type="EMBL" id="MDG4983867.1"/>
    </source>
</evidence>
<proteinExistence type="predicted"/>
<reference evidence="2" key="1">
    <citation type="submission" date="2022-10" db="EMBL/GenBank/DDBJ databases">
        <authorList>
            <person name="Turner M.S."/>
            <person name="Huang W."/>
        </authorList>
    </citation>
    <scope>NUCLEOTIDE SEQUENCE</scope>
    <source>
        <strain evidence="2">3</strain>
    </source>
</reference>
<protein>
    <submittedName>
        <fullName evidence="2">Uncharacterized protein</fullName>
    </submittedName>
</protein>